<organism evidence="2 3">
    <name type="scientific">Candidatus Kaiserbacteria bacterium RIFCSPHIGHO2_01_FULL_54_36</name>
    <dbReference type="NCBI Taxonomy" id="1798482"/>
    <lineage>
        <taxon>Bacteria</taxon>
        <taxon>Candidatus Kaiseribacteriota</taxon>
    </lineage>
</organism>
<dbReference type="Gene3D" id="1.10.10.10">
    <property type="entry name" value="Winged helix-like DNA-binding domain superfamily/Winged helix DNA-binding domain"/>
    <property type="match status" value="1"/>
</dbReference>
<sequence length="153" mass="16281">MNDETQSVSPPAPEPDSTSSPQAAPAPLEPSIESTPEAASEVLALAEQSASVPPVDAPINEAAQLPTPPPAVSAESSIVAHRAEALEKRKANRNAKLEKIVAYANLKRRVTNNDVQMLLRVSDATATRYLSELVRAGRLKRIGAPKRPTYEPA</sequence>
<evidence type="ECO:0000256" key="1">
    <source>
        <dbReference type="SAM" id="MobiDB-lite"/>
    </source>
</evidence>
<dbReference type="EMBL" id="MFKV01000021">
    <property type="protein sequence ID" value="OGG50024.1"/>
    <property type="molecule type" value="Genomic_DNA"/>
</dbReference>
<dbReference type="InterPro" id="IPR036388">
    <property type="entry name" value="WH-like_DNA-bd_sf"/>
</dbReference>
<dbReference type="AlphaFoldDB" id="A0A1F6CL90"/>
<gene>
    <name evidence="2" type="ORF">A2763_03715</name>
</gene>
<evidence type="ECO:0000313" key="2">
    <source>
        <dbReference type="EMBL" id="OGG50024.1"/>
    </source>
</evidence>
<protein>
    <recommendedName>
        <fullName evidence="4">HTH deoR-type domain-containing protein</fullName>
    </recommendedName>
</protein>
<dbReference type="STRING" id="1798482.A2763_03715"/>
<comment type="caution">
    <text evidence="2">The sequence shown here is derived from an EMBL/GenBank/DDBJ whole genome shotgun (WGS) entry which is preliminary data.</text>
</comment>
<evidence type="ECO:0008006" key="4">
    <source>
        <dbReference type="Google" id="ProtNLM"/>
    </source>
</evidence>
<feature type="region of interest" description="Disordered" evidence="1">
    <location>
        <begin position="1"/>
        <end position="75"/>
    </location>
</feature>
<proteinExistence type="predicted"/>
<dbReference type="Proteomes" id="UP000178370">
    <property type="component" value="Unassembled WGS sequence"/>
</dbReference>
<accession>A0A1F6CL90</accession>
<name>A0A1F6CL90_9BACT</name>
<evidence type="ECO:0000313" key="3">
    <source>
        <dbReference type="Proteomes" id="UP000178370"/>
    </source>
</evidence>
<reference evidence="2 3" key="1">
    <citation type="journal article" date="2016" name="Nat. Commun.">
        <title>Thousands of microbial genomes shed light on interconnected biogeochemical processes in an aquifer system.</title>
        <authorList>
            <person name="Anantharaman K."/>
            <person name="Brown C.T."/>
            <person name="Hug L.A."/>
            <person name="Sharon I."/>
            <person name="Castelle C.J."/>
            <person name="Probst A.J."/>
            <person name="Thomas B.C."/>
            <person name="Singh A."/>
            <person name="Wilkins M.J."/>
            <person name="Karaoz U."/>
            <person name="Brodie E.L."/>
            <person name="Williams K.H."/>
            <person name="Hubbard S.S."/>
            <person name="Banfield J.F."/>
        </authorList>
    </citation>
    <scope>NUCLEOTIDE SEQUENCE [LARGE SCALE GENOMIC DNA]</scope>
</reference>